<feature type="compositionally biased region" description="Polar residues" evidence="1">
    <location>
        <begin position="43"/>
        <end position="54"/>
    </location>
</feature>
<evidence type="ECO:0000313" key="3">
    <source>
        <dbReference type="Proteomes" id="UP001152622"/>
    </source>
</evidence>
<proteinExistence type="predicted"/>
<name>A0A9Q1G0I3_SYNKA</name>
<reference evidence="2" key="1">
    <citation type="journal article" date="2023" name="Science">
        <title>Genome structures resolve the early diversification of teleost fishes.</title>
        <authorList>
            <person name="Parey E."/>
            <person name="Louis A."/>
            <person name="Montfort J."/>
            <person name="Bouchez O."/>
            <person name="Roques C."/>
            <person name="Iampietro C."/>
            <person name="Lluch J."/>
            <person name="Castinel A."/>
            <person name="Donnadieu C."/>
            <person name="Desvignes T."/>
            <person name="Floi Bucao C."/>
            <person name="Jouanno E."/>
            <person name="Wen M."/>
            <person name="Mejri S."/>
            <person name="Dirks R."/>
            <person name="Jansen H."/>
            <person name="Henkel C."/>
            <person name="Chen W.J."/>
            <person name="Zahm M."/>
            <person name="Cabau C."/>
            <person name="Klopp C."/>
            <person name="Thompson A.W."/>
            <person name="Robinson-Rechavi M."/>
            <person name="Braasch I."/>
            <person name="Lecointre G."/>
            <person name="Bobe J."/>
            <person name="Postlethwait J.H."/>
            <person name="Berthelot C."/>
            <person name="Roest Crollius H."/>
            <person name="Guiguen Y."/>
        </authorList>
    </citation>
    <scope>NUCLEOTIDE SEQUENCE</scope>
    <source>
        <strain evidence="2">WJC10195</strain>
    </source>
</reference>
<comment type="caution">
    <text evidence="2">The sequence shown here is derived from an EMBL/GenBank/DDBJ whole genome shotgun (WGS) entry which is preliminary data.</text>
</comment>
<feature type="region of interest" description="Disordered" evidence="1">
    <location>
        <begin position="205"/>
        <end position="247"/>
    </location>
</feature>
<keyword evidence="3" id="KW-1185">Reference proteome</keyword>
<sequence length="247" mass="26791">MARRMSERRLTGEGWRRASAVQSPAGGEGPGSRARPAAEKKTSTCSSESDNDATPSEHGSRAGRTDPKTPNSFCLAKKKRRSLGEISATPHRGQEKQECHKSHVAVGQLVTRFLAERVDDSSLIHTACSQLPRSRVLASSLKDRAVHRCSKFNPAVTHSACPQKGYIPLGRPCPSDYQRGQKSLSVKYSSVRILIPKPLPHLLPMFQSTPSDTPLDPTFHSQSGSPTPLDPTFHSQSGRSAAVSPIH</sequence>
<evidence type="ECO:0000313" key="2">
    <source>
        <dbReference type="EMBL" id="KAJ8371135.1"/>
    </source>
</evidence>
<feature type="region of interest" description="Disordered" evidence="1">
    <location>
        <begin position="1"/>
        <end position="98"/>
    </location>
</feature>
<accession>A0A9Q1G0I3</accession>
<feature type="compositionally biased region" description="Basic and acidic residues" evidence="1">
    <location>
        <begin position="58"/>
        <end position="67"/>
    </location>
</feature>
<evidence type="ECO:0000256" key="1">
    <source>
        <dbReference type="SAM" id="MobiDB-lite"/>
    </source>
</evidence>
<organism evidence="2 3">
    <name type="scientific">Synaphobranchus kaupii</name>
    <name type="common">Kaup's arrowtooth eel</name>
    <dbReference type="NCBI Taxonomy" id="118154"/>
    <lineage>
        <taxon>Eukaryota</taxon>
        <taxon>Metazoa</taxon>
        <taxon>Chordata</taxon>
        <taxon>Craniata</taxon>
        <taxon>Vertebrata</taxon>
        <taxon>Euteleostomi</taxon>
        <taxon>Actinopterygii</taxon>
        <taxon>Neopterygii</taxon>
        <taxon>Teleostei</taxon>
        <taxon>Anguilliformes</taxon>
        <taxon>Synaphobranchidae</taxon>
        <taxon>Synaphobranchus</taxon>
    </lineage>
</organism>
<protein>
    <submittedName>
        <fullName evidence="2">Uncharacterized protein</fullName>
    </submittedName>
</protein>
<dbReference type="AlphaFoldDB" id="A0A9Q1G0I3"/>
<dbReference type="Proteomes" id="UP001152622">
    <property type="component" value="Chromosome 3"/>
</dbReference>
<feature type="compositionally biased region" description="Basic and acidic residues" evidence="1">
    <location>
        <begin position="1"/>
        <end position="16"/>
    </location>
</feature>
<dbReference type="EMBL" id="JAINUF010000003">
    <property type="protein sequence ID" value="KAJ8371135.1"/>
    <property type="molecule type" value="Genomic_DNA"/>
</dbReference>
<gene>
    <name evidence="2" type="ORF">SKAU_G00111630</name>
</gene>